<dbReference type="RefSeq" id="WP_096240923.1">
    <property type="nucleotide sequence ID" value="NZ_LT907978.1"/>
</dbReference>
<dbReference type="Proteomes" id="UP000217549">
    <property type="component" value="Chromosome I"/>
</dbReference>
<dbReference type="EMBL" id="LT907978">
    <property type="protein sequence ID" value="SOB73003.1"/>
    <property type="molecule type" value="Genomic_DNA"/>
</dbReference>
<sequence>MQVLNLEEKNTERMEAINKFTLMDDTFMTQVFSGDLECTEELLKIILKRNDLSVTKSLTQLTIGNLFGRSVRLDIYANDATGKQYDIEVQQDDSGAVPERARLNSALFDSRLTTSGEKYKEMPETYIIFITSNDVLKRGLSVYTIERTIQETGELFGDKAHIVYVNGSYRGNDKVGWLMHDFNCKDYREMHNPKIAERVRYFKEEPKGVTEMCETMQKIVDRERDDADVKARMDIALNLWSEGEHDLDKISRTTKLSVEQVRRAITVVQPV</sequence>
<evidence type="ECO:0000313" key="1">
    <source>
        <dbReference type="EMBL" id="SOB73003.1"/>
    </source>
</evidence>
<keyword evidence="2" id="KW-1185">Reference proteome</keyword>
<protein>
    <submittedName>
        <fullName evidence="1">PD-(D/E)XK nuclease family transposase</fullName>
    </submittedName>
</protein>
<proteinExistence type="predicted"/>
<gene>
    <name evidence="1" type="ORF">EHLA_2449</name>
</gene>
<reference evidence="2" key="1">
    <citation type="submission" date="2017-09" db="EMBL/GenBank/DDBJ databases">
        <authorList>
            <person name="Shetty A S."/>
        </authorList>
    </citation>
    <scope>NUCLEOTIDE SEQUENCE [LARGE SCALE GENOMIC DNA]</scope>
</reference>
<dbReference type="AlphaFoldDB" id="A0A285PTN4"/>
<accession>A0A285PTN4</accession>
<name>A0A285PTN4_9FIRM</name>
<organism evidence="1 2">
    <name type="scientific">Anaerobutyricum hallii</name>
    <dbReference type="NCBI Taxonomy" id="39488"/>
    <lineage>
        <taxon>Bacteria</taxon>
        <taxon>Bacillati</taxon>
        <taxon>Bacillota</taxon>
        <taxon>Clostridia</taxon>
        <taxon>Lachnospirales</taxon>
        <taxon>Lachnospiraceae</taxon>
        <taxon>Anaerobutyricum</taxon>
    </lineage>
</organism>
<dbReference type="Pfam" id="PF12784">
    <property type="entry name" value="PDDEXK_2"/>
    <property type="match status" value="1"/>
</dbReference>
<dbReference type="KEGG" id="ehl:EHLA_2449"/>
<evidence type="ECO:0000313" key="2">
    <source>
        <dbReference type="Proteomes" id="UP000217549"/>
    </source>
</evidence>